<accession>A0A921ZIP8</accession>
<keyword evidence="4" id="KW-1185">Reference proteome</keyword>
<feature type="chain" id="PRO_5036861578" evidence="2">
    <location>
        <begin position="21"/>
        <end position="236"/>
    </location>
</feature>
<evidence type="ECO:0000256" key="1">
    <source>
        <dbReference type="SAM" id="MobiDB-lite"/>
    </source>
</evidence>
<feature type="signal peptide" evidence="2">
    <location>
        <begin position="1"/>
        <end position="20"/>
    </location>
</feature>
<dbReference type="AlphaFoldDB" id="A0A921ZIP8"/>
<proteinExistence type="predicted"/>
<keyword evidence="2" id="KW-0732">Signal</keyword>
<protein>
    <submittedName>
        <fullName evidence="3">Uncharacterized protein</fullName>
    </submittedName>
</protein>
<feature type="region of interest" description="Disordered" evidence="1">
    <location>
        <begin position="40"/>
        <end position="88"/>
    </location>
</feature>
<name>A0A921ZIP8_MANSE</name>
<evidence type="ECO:0000313" key="4">
    <source>
        <dbReference type="Proteomes" id="UP000791440"/>
    </source>
</evidence>
<feature type="compositionally biased region" description="Basic and acidic residues" evidence="1">
    <location>
        <begin position="194"/>
        <end position="217"/>
    </location>
</feature>
<sequence>MYCVNSLLLFLILSPTLMEAWRSSIEDKENTRVIRKGVHYHSKRHMLPPQQEPKRRMSTQKPREIRKKLQNKKASLPQPSGHLAPLEDDEMDNDEVVSVAIGPPPIRPKYEKTNWKHQPRLVKNVSNVTIINFVKDLLTQLGHDMLSRQVNEDFVFGQYVGNAMKNLTSDLRLNMQHEVLNLIVKYQKLNRGDPVAKADDKTTTPAPKDVKIEKKAAPNDTDEGWPDFTNLAKIVG</sequence>
<reference evidence="3" key="1">
    <citation type="journal article" date="2016" name="Insect Biochem. Mol. Biol.">
        <title>Multifaceted biological insights from a draft genome sequence of the tobacco hornworm moth, Manduca sexta.</title>
        <authorList>
            <person name="Kanost M.R."/>
            <person name="Arrese E.L."/>
            <person name="Cao X."/>
            <person name="Chen Y.R."/>
            <person name="Chellapilla S."/>
            <person name="Goldsmith M.R."/>
            <person name="Grosse-Wilde E."/>
            <person name="Heckel D.G."/>
            <person name="Herndon N."/>
            <person name="Jiang H."/>
            <person name="Papanicolaou A."/>
            <person name="Qu J."/>
            <person name="Soulages J.L."/>
            <person name="Vogel H."/>
            <person name="Walters J."/>
            <person name="Waterhouse R.M."/>
            <person name="Ahn S.J."/>
            <person name="Almeida F.C."/>
            <person name="An C."/>
            <person name="Aqrawi P."/>
            <person name="Bretschneider A."/>
            <person name="Bryant W.B."/>
            <person name="Bucks S."/>
            <person name="Chao H."/>
            <person name="Chevignon G."/>
            <person name="Christen J.M."/>
            <person name="Clarke D.F."/>
            <person name="Dittmer N.T."/>
            <person name="Ferguson L.C.F."/>
            <person name="Garavelou S."/>
            <person name="Gordon K.H.J."/>
            <person name="Gunaratna R.T."/>
            <person name="Han Y."/>
            <person name="Hauser F."/>
            <person name="He Y."/>
            <person name="Heidel-Fischer H."/>
            <person name="Hirsh A."/>
            <person name="Hu Y."/>
            <person name="Jiang H."/>
            <person name="Kalra D."/>
            <person name="Klinner C."/>
            <person name="Konig C."/>
            <person name="Kovar C."/>
            <person name="Kroll A.R."/>
            <person name="Kuwar S.S."/>
            <person name="Lee S.L."/>
            <person name="Lehman R."/>
            <person name="Li K."/>
            <person name="Li Z."/>
            <person name="Liang H."/>
            <person name="Lovelace S."/>
            <person name="Lu Z."/>
            <person name="Mansfield J.H."/>
            <person name="McCulloch K.J."/>
            <person name="Mathew T."/>
            <person name="Morton B."/>
            <person name="Muzny D.M."/>
            <person name="Neunemann D."/>
            <person name="Ongeri F."/>
            <person name="Pauchet Y."/>
            <person name="Pu L.L."/>
            <person name="Pyrousis I."/>
            <person name="Rao X.J."/>
            <person name="Redding A."/>
            <person name="Roesel C."/>
            <person name="Sanchez-Gracia A."/>
            <person name="Schaack S."/>
            <person name="Shukla A."/>
            <person name="Tetreau G."/>
            <person name="Wang Y."/>
            <person name="Xiong G.H."/>
            <person name="Traut W."/>
            <person name="Walsh T.K."/>
            <person name="Worley K.C."/>
            <person name="Wu D."/>
            <person name="Wu W."/>
            <person name="Wu Y.Q."/>
            <person name="Zhang X."/>
            <person name="Zou Z."/>
            <person name="Zucker H."/>
            <person name="Briscoe A.D."/>
            <person name="Burmester T."/>
            <person name="Clem R.J."/>
            <person name="Feyereisen R."/>
            <person name="Grimmelikhuijzen C.J.P."/>
            <person name="Hamodrakas S.J."/>
            <person name="Hansson B.S."/>
            <person name="Huguet E."/>
            <person name="Jermiin L.S."/>
            <person name="Lan Q."/>
            <person name="Lehman H.K."/>
            <person name="Lorenzen M."/>
            <person name="Merzendorfer H."/>
            <person name="Michalopoulos I."/>
            <person name="Morton D.B."/>
            <person name="Muthukrishnan S."/>
            <person name="Oakeshott J.G."/>
            <person name="Palmer W."/>
            <person name="Park Y."/>
            <person name="Passarelli A.L."/>
            <person name="Rozas J."/>
            <person name="Schwartz L.M."/>
            <person name="Smith W."/>
            <person name="Southgate A."/>
            <person name="Vilcinskas A."/>
            <person name="Vogt R."/>
            <person name="Wang P."/>
            <person name="Werren J."/>
            <person name="Yu X.Q."/>
            <person name="Zhou J.J."/>
            <person name="Brown S.J."/>
            <person name="Scherer S.E."/>
            <person name="Richards S."/>
            <person name="Blissard G.W."/>
        </authorList>
    </citation>
    <scope>NUCLEOTIDE SEQUENCE</scope>
</reference>
<reference evidence="3" key="2">
    <citation type="submission" date="2020-12" db="EMBL/GenBank/DDBJ databases">
        <authorList>
            <person name="Kanost M."/>
        </authorList>
    </citation>
    <scope>NUCLEOTIDE SEQUENCE</scope>
</reference>
<evidence type="ECO:0000313" key="3">
    <source>
        <dbReference type="EMBL" id="KAG6458213.1"/>
    </source>
</evidence>
<feature type="region of interest" description="Disordered" evidence="1">
    <location>
        <begin position="194"/>
        <end position="223"/>
    </location>
</feature>
<gene>
    <name evidence="3" type="ORF">O3G_MSEX010734</name>
</gene>
<comment type="caution">
    <text evidence="3">The sequence shown here is derived from an EMBL/GenBank/DDBJ whole genome shotgun (WGS) entry which is preliminary data.</text>
</comment>
<organism evidence="3 4">
    <name type="scientific">Manduca sexta</name>
    <name type="common">Tobacco hawkmoth</name>
    <name type="synonym">Tobacco hornworm</name>
    <dbReference type="NCBI Taxonomy" id="7130"/>
    <lineage>
        <taxon>Eukaryota</taxon>
        <taxon>Metazoa</taxon>
        <taxon>Ecdysozoa</taxon>
        <taxon>Arthropoda</taxon>
        <taxon>Hexapoda</taxon>
        <taxon>Insecta</taxon>
        <taxon>Pterygota</taxon>
        <taxon>Neoptera</taxon>
        <taxon>Endopterygota</taxon>
        <taxon>Lepidoptera</taxon>
        <taxon>Glossata</taxon>
        <taxon>Ditrysia</taxon>
        <taxon>Bombycoidea</taxon>
        <taxon>Sphingidae</taxon>
        <taxon>Sphinginae</taxon>
        <taxon>Sphingini</taxon>
        <taxon>Manduca</taxon>
    </lineage>
</organism>
<evidence type="ECO:0000256" key="2">
    <source>
        <dbReference type="SAM" id="SignalP"/>
    </source>
</evidence>
<dbReference type="Proteomes" id="UP000791440">
    <property type="component" value="Unassembled WGS sequence"/>
</dbReference>
<dbReference type="EMBL" id="JH668575">
    <property type="protein sequence ID" value="KAG6458213.1"/>
    <property type="molecule type" value="Genomic_DNA"/>
</dbReference>